<evidence type="ECO:0000256" key="6">
    <source>
        <dbReference type="RuleBase" id="RU361277"/>
    </source>
</evidence>
<dbReference type="InterPro" id="IPR011032">
    <property type="entry name" value="GroES-like_sf"/>
</dbReference>
<proteinExistence type="inferred from homology"/>
<evidence type="ECO:0000256" key="1">
    <source>
        <dbReference type="ARBA" id="ARBA00001947"/>
    </source>
</evidence>
<dbReference type="Gene3D" id="3.40.50.720">
    <property type="entry name" value="NAD(P)-binding Rossmann-like Domain"/>
    <property type="match status" value="1"/>
</dbReference>
<evidence type="ECO:0000256" key="4">
    <source>
        <dbReference type="ARBA" id="ARBA00022833"/>
    </source>
</evidence>
<dbReference type="PANTHER" id="PTHR43350:SF21">
    <property type="entry name" value="S-NITROSOMYCOTHIOL REDUCTASE MSCR"/>
    <property type="match status" value="1"/>
</dbReference>
<comment type="similarity">
    <text evidence="2 6">Belongs to the zinc-containing alcohol dehydrogenase family.</text>
</comment>
<comment type="cofactor">
    <cofactor evidence="1 6">
        <name>Zn(2+)</name>
        <dbReference type="ChEBI" id="CHEBI:29105"/>
    </cofactor>
</comment>
<evidence type="ECO:0000256" key="3">
    <source>
        <dbReference type="ARBA" id="ARBA00022723"/>
    </source>
</evidence>
<dbReference type="InterPro" id="IPR002328">
    <property type="entry name" value="ADH_Zn_CS"/>
</dbReference>
<evidence type="ECO:0000256" key="2">
    <source>
        <dbReference type="ARBA" id="ARBA00008072"/>
    </source>
</evidence>
<dbReference type="EMBL" id="JBFPJR010000026">
    <property type="protein sequence ID" value="MEX0428767.1"/>
    <property type="molecule type" value="Genomic_DNA"/>
</dbReference>
<keyword evidence="3 6" id="KW-0479">Metal-binding</keyword>
<dbReference type="InterPro" id="IPR013154">
    <property type="entry name" value="ADH-like_N"/>
</dbReference>
<evidence type="ECO:0000259" key="7">
    <source>
        <dbReference type="SMART" id="SM00829"/>
    </source>
</evidence>
<dbReference type="Gene3D" id="3.90.180.10">
    <property type="entry name" value="Medium-chain alcohol dehydrogenases, catalytic domain"/>
    <property type="match status" value="1"/>
</dbReference>
<dbReference type="InterPro" id="IPR020843">
    <property type="entry name" value="ER"/>
</dbReference>
<dbReference type="SUPFAM" id="SSF50129">
    <property type="entry name" value="GroES-like"/>
    <property type="match status" value="2"/>
</dbReference>
<evidence type="ECO:0000313" key="8">
    <source>
        <dbReference type="EMBL" id="MEX0428767.1"/>
    </source>
</evidence>
<keyword evidence="4 6" id="KW-0862">Zinc</keyword>
<gene>
    <name evidence="8" type="ORF">AB3X52_14150</name>
</gene>
<dbReference type="PROSITE" id="PS00059">
    <property type="entry name" value="ADH_ZINC"/>
    <property type="match status" value="1"/>
</dbReference>
<dbReference type="SMART" id="SM00829">
    <property type="entry name" value="PKS_ER"/>
    <property type="match status" value="1"/>
</dbReference>
<sequence length="373" mass="38409">MNTHRIRGAVLESCGASAPFAQSRPITVGELDLVGPGPDEVLVRIEAAGICHSDLSVVDGHRVRPTPMLLGHEAAGRIVEVGPGVADLEVGQRVVMAFLPRCGECAGCRTDGKMPCVPGTAANNAGTLLSGDVKLSRDGAQVKHHLGVSGFATYATVDRRSVTPVGDDVPPEVAAVLGCAVLTGGGAVLNVARPVEGQRVAVVGLGGVGMAAVLTAVSLGAHVIGIDAVPAKLDTARDLGAAEVFTPAEAEEQGIRADLVVEAAGHPKAFETAVAITAPGGTTVTVGLPGPDARSTISPLVLTAEARTIVGSYLGSAVPQRDIPVYAQLWREGRLPVEKLISSHIRLEDINEAMDRLADGSELRQVITFEEDR</sequence>
<comment type="caution">
    <text evidence="8">The sequence shown here is derived from an EMBL/GenBank/DDBJ whole genome shotgun (WGS) entry which is preliminary data.</text>
</comment>
<evidence type="ECO:0000313" key="9">
    <source>
        <dbReference type="Proteomes" id="UP001556631"/>
    </source>
</evidence>
<evidence type="ECO:0000256" key="5">
    <source>
        <dbReference type="ARBA" id="ARBA00023002"/>
    </source>
</evidence>
<dbReference type="Pfam" id="PF08240">
    <property type="entry name" value="ADH_N"/>
    <property type="match status" value="1"/>
</dbReference>
<keyword evidence="5" id="KW-0560">Oxidoreductase</keyword>
<name>A0ABV3T0P4_9ACTN</name>
<organism evidence="8 9">
    <name type="scientific">Nocardioides eburneus</name>
    <dbReference type="NCBI Taxonomy" id="3231482"/>
    <lineage>
        <taxon>Bacteria</taxon>
        <taxon>Bacillati</taxon>
        <taxon>Actinomycetota</taxon>
        <taxon>Actinomycetes</taxon>
        <taxon>Propionibacteriales</taxon>
        <taxon>Nocardioidaceae</taxon>
        <taxon>Nocardioides</taxon>
    </lineage>
</organism>
<dbReference type="InterPro" id="IPR013149">
    <property type="entry name" value="ADH-like_C"/>
</dbReference>
<accession>A0ABV3T0P4</accession>
<dbReference type="InterPro" id="IPR036291">
    <property type="entry name" value="NAD(P)-bd_dom_sf"/>
</dbReference>
<dbReference type="Proteomes" id="UP001556631">
    <property type="component" value="Unassembled WGS sequence"/>
</dbReference>
<dbReference type="RefSeq" id="WP_367994736.1">
    <property type="nucleotide sequence ID" value="NZ_JBFPJR010000026.1"/>
</dbReference>
<feature type="domain" description="Enoyl reductase (ER)" evidence="7">
    <location>
        <begin position="21"/>
        <end position="367"/>
    </location>
</feature>
<dbReference type="SUPFAM" id="SSF51735">
    <property type="entry name" value="NAD(P)-binding Rossmann-fold domains"/>
    <property type="match status" value="1"/>
</dbReference>
<reference evidence="8 9" key="1">
    <citation type="submission" date="2024-07" db="EMBL/GenBank/DDBJ databases">
        <authorList>
            <person name="Lee S."/>
            <person name="Kang M."/>
        </authorList>
    </citation>
    <scope>NUCLEOTIDE SEQUENCE [LARGE SCALE GENOMIC DNA]</scope>
    <source>
        <strain evidence="8 9">DS6</strain>
    </source>
</reference>
<protein>
    <submittedName>
        <fullName evidence="8">Alcohol dehydrogenase catalytic domain-containing protein</fullName>
    </submittedName>
</protein>
<dbReference type="PANTHER" id="PTHR43350">
    <property type="entry name" value="NAD-DEPENDENT ALCOHOL DEHYDROGENASE"/>
    <property type="match status" value="1"/>
</dbReference>
<dbReference type="Pfam" id="PF00107">
    <property type="entry name" value="ADH_zinc_N"/>
    <property type="match status" value="1"/>
</dbReference>
<keyword evidence="9" id="KW-1185">Reference proteome</keyword>